<name>C4XF88_MYCFP</name>
<dbReference type="EMBL" id="AP009608">
    <property type="protein sequence ID" value="BAH69810.1"/>
    <property type="molecule type" value="Genomic_DNA"/>
</dbReference>
<accession>C4XF88</accession>
<dbReference type="Proteomes" id="UP000006810">
    <property type="component" value="Chromosome"/>
</dbReference>
<keyword evidence="2" id="KW-1185">Reference proteome</keyword>
<protein>
    <submittedName>
        <fullName evidence="1">Uncharacterized protein</fullName>
    </submittedName>
</protein>
<sequence length="81" mass="9591">MVTINHKRRFMYKFKAKLVSTQEVVAQANSLEEIEGLILGFRRKQKYDEHTRANEKIQIIHVERDSLKGKHKSKEEILKVV</sequence>
<proteinExistence type="predicted"/>
<evidence type="ECO:0000313" key="2">
    <source>
        <dbReference type="Proteomes" id="UP000006810"/>
    </source>
</evidence>
<dbReference type="HOGENOM" id="CLU_2735689_0_0_14"/>
<dbReference type="eggNOG" id="ENOG5032IMS">
    <property type="taxonomic scope" value="Bacteria"/>
</dbReference>
<dbReference type="NCBIfam" id="NF046010">
    <property type="entry name" value="MAG6790_fam"/>
    <property type="match status" value="1"/>
</dbReference>
<reference evidence="1 2" key="1">
    <citation type="journal article" date="2009" name="Curr. Microbiol.">
        <title>Molecular cloning and expression of a novel cholinephosphotransferase involved in glycoglycerophospholipid biosynthesis of Mycoplasma fermentans.</title>
        <authorList>
            <person name="Ishida N."/>
            <person name="Irikura D."/>
            <person name="Matsuda K."/>
            <person name="Sato S."/>
            <person name="Asano K."/>
        </authorList>
    </citation>
    <scope>NUCLEOTIDE SEQUENCE [LARGE SCALE GENOMIC DNA]</scope>
    <source>
        <strain evidence="2">ATCC 19989 / NBRC 14854 / NCTC 10117 / PG18</strain>
    </source>
</reference>
<gene>
    <name evidence="1" type="ordered locus">MBIO_0545</name>
</gene>
<evidence type="ECO:0000313" key="1">
    <source>
        <dbReference type="EMBL" id="BAH69810.1"/>
    </source>
</evidence>
<dbReference type="PATRIC" id="fig|496833.3.peg.132"/>
<dbReference type="AlphaFoldDB" id="C4XF88"/>
<organism evidence="1 2">
    <name type="scientific">Mycoplasmopsis fermentans (strain ATCC 19989 / NBRC 14854 / NCTC 10117 / PG18)</name>
    <name type="common">Mycoplasma fermentans</name>
    <dbReference type="NCBI Taxonomy" id="496833"/>
    <lineage>
        <taxon>Bacteria</taxon>
        <taxon>Bacillati</taxon>
        <taxon>Mycoplasmatota</taxon>
        <taxon>Mycoplasmoidales</taxon>
        <taxon>Metamycoplasmataceae</taxon>
        <taxon>Mycoplasmopsis</taxon>
    </lineage>
</organism>
<dbReference type="KEGG" id="mfp:MBIO_0545"/>